<comment type="caution">
    <text evidence="7">The sequence shown here is derived from an EMBL/GenBank/DDBJ whole genome shotgun (WGS) entry which is preliminary data.</text>
</comment>
<dbReference type="GO" id="GO:0016020">
    <property type="term" value="C:membrane"/>
    <property type="evidence" value="ECO:0007669"/>
    <property type="project" value="UniProtKB-SubCell"/>
</dbReference>
<dbReference type="Pfam" id="PF07782">
    <property type="entry name" value="DC_STAMP"/>
    <property type="match status" value="1"/>
</dbReference>
<evidence type="ECO:0000313" key="7">
    <source>
        <dbReference type="EMBL" id="CAK6980506.1"/>
    </source>
</evidence>
<evidence type="ECO:0000256" key="2">
    <source>
        <dbReference type="ARBA" id="ARBA00022692"/>
    </source>
</evidence>
<name>A0AAV1QD37_SCOSC</name>
<dbReference type="PANTHER" id="PTHR21041">
    <property type="entry name" value="DENDRITIC CELL-SPECIFIC TRANSMEMBRANE PROTEIN"/>
    <property type="match status" value="1"/>
</dbReference>
<dbReference type="InterPro" id="IPR051856">
    <property type="entry name" value="CSR-E3_Ligase_Protein"/>
</dbReference>
<keyword evidence="8" id="KW-1185">Reference proteome</keyword>
<keyword evidence="2 5" id="KW-0812">Transmembrane</keyword>
<dbReference type="InterPro" id="IPR012858">
    <property type="entry name" value="DC_STAMP-like"/>
</dbReference>
<accession>A0AAV1QD37</accession>
<sequence>MMPAVHRFLFSQSGESVAGQVILRVLIGAVGGAVLFLGVAVSLPLTFDLQLAAGCTCVGVCAVGGAVSSSFRCSVLLMFPSMLGSRGRAYLMLLVLSVLQAGPVANIQRNVEAAATSLSCNLDLQVQHSRLLWRQAVSPFLLISQQLTEQQAELQAEARSVDRKFQTIRDEVMLQYGYDRFSPKQAGVAAGNSTQQQFTAKTMMQCDSVVEQGVKRCADWFGLKWAECMKAIPVPVINHILCVSMKFHFLCDVMRVMTPWCRQQLPVEGNFGQLFDRLNSSVDLLSREFSSEVEVEEQQQQQMVLDQNFTETISGSFSRLSASTQQLLDVLQLLRCFTFVTVFTQALGYLLRYRKDLGFDNVYVTASFRRLDARRRRAGRRCLLPLSPADRRRLVDPCSPAVLPDELRQVSSGVLQVLSVSLLSAALLAIDISLFRVLDAVGRHGFTRLRLAAAQRVEVSVGGASMMARLLRKTVAAFNSSSSLRVDSDTRVCARLPSLLPASVYVSCACCVLLAALLSLLQVYTNRLRRLIAARFHPDTEHRRILFLYTLQMHRRRTAHRKRIIALRRRGVMAHPVVMETVCCI</sequence>
<reference evidence="7 8" key="1">
    <citation type="submission" date="2024-01" db="EMBL/GenBank/DDBJ databases">
        <authorList>
            <person name="Alioto T."/>
            <person name="Alioto T."/>
            <person name="Gomez Garrido J."/>
        </authorList>
    </citation>
    <scope>NUCLEOTIDE SEQUENCE [LARGE SCALE GENOMIC DNA]</scope>
</reference>
<evidence type="ECO:0000259" key="6">
    <source>
        <dbReference type="Pfam" id="PF07782"/>
    </source>
</evidence>
<dbReference type="Proteomes" id="UP001314229">
    <property type="component" value="Unassembled WGS sequence"/>
</dbReference>
<evidence type="ECO:0000256" key="3">
    <source>
        <dbReference type="ARBA" id="ARBA00022989"/>
    </source>
</evidence>
<proteinExistence type="predicted"/>
<dbReference type="EMBL" id="CAWUFR010000695">
    <property type="protein sequence ID" value="CAK6980506.1"/>
    <property type="molecule type" value="Genomic_DNA"/>
</dbReference>
<evidence type="ECO:0000313" key="8">
    <source>
        <dbReference type="Proteomes" id="UP001314229"/>
    </source>
</evidence>
<comment type="subcellular location">
    <subcellularLocation>
        <location evidence="1">Membrane</location>
        <topology evidence="1">Multi-pass membrane protein</topology>
    </subcellularLocation>
</comment>
<organism evidence="7 8">
    <name type="scientific">Scomber scombrus</name>
    <name type="common">Atlantic mackerel</name>
    <name type="synonym">Scomber vernalis</name>
    <dbReference type="NCBI Taxonomy" id="13677"/>
    <lineage>
        <taxon>Eukaryota</taxon>
        <taxon>Metazoa</taxon>
        <taxon>Chordata</taxon>
        <taxon>Craniata</taxon>
        <taxon>Vertebrata</taxon>
        <taxon>Euteleostomi</taxon>
        <taxon>Actinopterygii</taxon>
        <taxon>Neopterygii</taxon>
        <taxon>Teleostei</taxon>
        <taxon>Neoteleostei</taxon>
        <taxon>Acanthomorphata</taxon>
        <taxon>Pelagiaria</taxon>
        <taxon>Scombriformes</taxon>
        <taxon>Scombridae</taxon>
        <taxon>Scomber</taxon>
    </lineage>
</organism>
<dbReference type="AlphaFoldDB" id="A0AAV1QD37"/>
<protein>
    <submittedName>
        <fullName evidence="7">E3 ubiquitin-protein ligase DCST1</fullName>
    </submittedName>
</protein>
<keyword evidence="4 5" id="KW-0472">Membrane</keyword>
<feature type="transmembrane region" description="Helical" evidence="5">
    <location>
        <begin position="504"/>
        <end position="525"/>
    </location>
</feature>
<feature type="transmembrane region" description="Helical" evidence="5">
    <location>
        <begin position="21"/>
        <end position="45"/>
    </location>
</feature>
<evidence type="ECO:0000256" key="1">
    <source>
        <dbReference type="ARBA" id="ARBA00004141"/>
    </source>
</evidence>
<dbReference type="PANTHER" id="PTHR21041:SF17">
    <property type="entry name" value="E3 UBIQUITIN-PROTEIN LIGASE DCST1"/>
    <property type="match status" value="1"/>
</dbReference>
<evidence type="ECO:0000256" key="5">
    <source>
        <dbReference type="SAM" id="Phobius"/>
    </source>
</evidence>
<gene>
    <name evidence="7" type="ORF">FSCOSCO3_A006353</name>
</gene>
<keyword evidence="3 5" id="KW-1133">Transmembrane helix</keyword>
<feature type="domain" description="Dendritic cell-specific transmembrane protein-like" evidence="6">
    <location>
        <begin position="359"/>
        <end position="549"/>
    </location>
</feature>
<evidence type="ECO:0000256" key="4">
    <source>
        <dbReference type="ARBA" id="ARBA00023136"/>
    </source>
</evidence>